<sequence>MADPEVLRAEARQLRAAATRIRQQGFSLDDDVQSIQRNYPLPSERLWKSPHATRYAEELVKAGTDLATVGRDVDRFADDCEEEARRRDREADRLEAEAAVPPA</sequence>
<protein>
    <submittedName>
        <fullName evidence="2">Uncharacterized protein</fullName>
    </submittedName>
</protein>
<dbReference type="Proteomes" id="UP000678317">
    <property type="component" value="Unassembled WGS sequence"/>
</dbReference>
<reference evidence="2 3" key="1">
    <citation type="submission" date="2021-03" db="EMBL/GenBank/DDBJ databases">
        <title>novel species in genus Cellulomonas.</title>
        <authorList>
            <person name="Zhang G."/>
        </authorList>
    </citation>
    <scope>NUCLEOTIDE SEQUENCE [LARGE SCALE GENOMIC DNA]</scope>
    <source>
        <strain evidence="3">zg-ZUI188</strain>
    </source>
</reference>
<comment type="caution">
    <text evidence="2">The sequence shown here is derived from an EMBL/GenBank/DDBJ whole genome shotgun (WGS) entry which is preliminary data.</text>
</comment>
<name>A0ABS3SHA9_9CELL</name>
<gene>
    <name evidence="2" type="ORF">J4035_10825</name>
</gene>
<dbReference type="RefSeq" id="WP_208210242.1">
    <property type="nucleotide sequence ID" value="NZ_CP074404.1"/>
</dbReference>
<organism evidence="2 3">
    <name type="scientific">Cellulomonas fengjieae</name>
    <dbReference type="NCBI Taxonomy" id="2819978"/>
    <lineage>
        <taxon>Bacteria</taxon>
        <taxon>Bacillati</taxon>
        <taxon>Actinomycetota</taxon>
        <taxon>Actinomycetes</taxon>
        <taxon>Micrococcales</taxon>
        <taxon>Cellulomonadaceae</taxon>
        <taxon>Cellulomonas</taxon>
    </lineage>
</organism>
<dbReference type="EMBL" id="JAGFBM010000005">
    <property type="protein sequence ID" value="MBO3085133.1"/>
    <property type="molecule type" value="Genomic_DNA"/>
</dbReference>
<proteinExistence type="predicted"/>
<evidence type="ECO:0000256" key="1">
    <source>
        <dbReference type="SAM" id="MobiDB-lite"/>
    </source>
</evidence>
<accession>A0ABS3SHA9</accession>
<feature type="compositionally biased region" description="Basic and acidic residues" evidence="1">
    <location>
        <begin position="84"/>
        <end position="96"/>
    </location>
</feature>
<evidence type="ECO:0000313" key="3">
    <source>
        <dbReference type="Proteomes" id="UP000678317"/>
    </source>
</evidence>
<feature type="region of interest" description="Disordered" evidence="1">
    <location>
        <begin position="84"/>
        <end position="103"/>
    </location>
</feature>
<keyword evidence="3" id="KW-1185">Reference proteome</keyword>
<evidence type="ECO:0000313" key="2">
    <source>
        <dbReference type="EMBL" id="MBO3085133.1"/>
    </source>
</evidence>